<dbReference type="PANTHER" id="PTHR48063:SF112">
    <property type="entry name" value="RECEPTOR LIKE PROTEIN 30-LIKE"/>
    <property type="match status" value="1"/>
</dbReference>
<proteinExistence type="predicted"/>
<dbReference type="InterPro" id="IPR001611">
    <property type="entry name" value="Leu-rich_rpt"/>
</dbReference>
<evidence type="ECO:0000313" key="9">
    <source>
        <dbReference type="EMBL" id="PWZ43430.1"/>
    </source>
</evidence>
<dbReference type="FunFam" id="3.80.10.10:FF:000041">
    <property type="entry name" value="LRR receptor-like serine/threonine-protein kinase ERECTA"/>
    <property type="match status" value="1"/>
</dbReference>
<dbReference type="GO" id="GO:0016020">
    <property type="term" value="C:membrane"/>
    <property type="evidence" value="ECO:0007669"/>
    <property type="project" value="UniProtKB-SubCell"/>
</dbReference>
<dbReference type="EMBL" id="NCVQ01000002">
    <property type="protein sequence ID" value="PWZ43430.1"/>
    <property type="molecule type" value="Genomic_DNA"/>
</dbReference>
<organism evidence="9 10">
    <name type="scientific">Zea mays</name>
    <name type="common">Maize</name>
    <dbReference type="NCBI Taxonomy" id="4577"/>
    <lineage>
        <taxon>Eukaryota</taxon>
        <taxon>Viridiplantae</taxon>
        <taxon>Streptophyta</taxon>
        <taxon>Embryophyta</taxon>
        <taxon>Tracheophyta</taxon>
        <taxon>Spermatophyta</taxon>
        <taxon>Magnoliopsida</taxon>
        <taxon>Liliopsida</taxon>
        <taxon>Poales</taxon>
        <taxon>Poaceae</taxon>
        <taxon>PACMAD clade</taxon>
        <taxon>Panicoideae</taxon>
        <taxon>Andropogonodae</taxon>
        <taxon>Andropogoneae</taxon>
        <taxon>Tripsacinae</taxon>
        <taxon>Zea</taxon>
    </lineage>
</organism>
<dbReference type="SUPFAM" id="SSF52058">
    <property type="entry name" value="L domain-like"/>
    <property type="match status" value="1"/>
</dbReference>
<keyword evidence="7" id="KW-0472">Membrane</keyword>
<accession>A0A3L6G498</accession>
<dbReference type="Proteomes" id="UP000251960">
    <property type="component" value="Chromosome 10"/>
</dbReference>
<evidence type="ECO:0000256" key="5">
    <source>
        <dbReference type="ARBA" id="ARBA00022737"/>
    </source>
</evidence>
<sequence length="177" mass="19307">MKHPKNNSSTGSLDGSIYQDRIDIIWKGQELTFQRILELMTGIDLSGNSLSHCIPDELTNLQGLRFLNLSRNRLSCGISSSIESLNILESLDFSLNELSGAISPRPSNMLSLNNLNLSSNNLSGTIPTRSQLQTLTDPSIYSNNPGLCGPPLNPCQDTSMFMKEMSEDTGTHGCTTV</sequence>
<dbReference type="Pfam" id="PF00560">
    <property type="entry name" value="LRR_1"/>
    <property type="match status" value="3"/>
</dbReference>
<keyword evidence="5" id="KW-0677">Repeat</keyword>
<evidence type="ECO:0000256" key="1">
    <source>
        <dbReference type="ARBA" id="ARBA00004479"/>
    </source>
</evidence>
<evidence type="ECO:0000256" key="8">
    <source>
        <dbReference type="ARBA" id="ARBA00023180"/>
    </source>
</evidence>
<name>A0A3L6G498_MAIZE</name>
<keyword evidence="3" id="KW-0812">Transmembrane</keyword>
<evidence type="ECO:0000256" key="6">
    <source>
        <dbReference type="ARBA" id="ARBA00022989"/>
    </source>
</evidence>
<protein>
    <submittedName>
        <fullName evidence="9">Uncharacterized protein</fullName>
    </submittedName>
</protein>
<evidence type="ECO:0000256" key="7">
    <source>
        <dbReference type="ARBA" id="ARBA00023136"/>
    </source>
</evidence>
<dbReference type="Gene3D" id="3.80.10.10">
    <property type="entry name" value="Ribonuclease Inhibitor"/>
    <property type="match status" value="1"/>
</dbReference>
<keyword evidence="6" id="KW-1133">Transmembrane helix</keyword>
<reference evidence="9 10" key="1">
    <citation type="journal article" date="2018" name="Nat. Genet.">
        <title>Extensive intraspecific gene order and gene structural variations between Mo17 and other maize genomes.</title>
        <authorList>
            <person name="Sun S."/>
            <person name="Zhou Y."/>
            <person name="Chen J."/>
            <person name="Shi J."/>
            <person name="Zhao H."/>
            <person name="Zhao H."/>
            <person name="Song W."/>
            <person name="Zhang M."/>
            <person name="Cui Y."/>
            <person name="Dong X."/>
            <person name="Liu H."/>
            <person name="Ma X."/>
            <person name="Jiao Y."/>
            <person name="Wang B."/>
            <person name="Wei X."/>
            <person name="Stein J.C."/>
            <person name="Glaubitz J.C."/>
            <person name="Lu F."/>
            <person name="Yu G."/>
            <person name="Liang C."/>
            <person name="Fengler K."/>
            <person name="Li B."/>
            <person name="Rafalski A."/>
            <person name="Schnable P.S."/>
            <person name="Ware D.H."/>
            <person name="Buckler E.S."/>
            <person name="Lai J."/>
        </authorList>
    </citation>
    <scope>NUCLEOTIDE SEQUENCE [LARGE SCALE GENOMIC DNA]</scope>
    <source>
        <strain evidence="10">cv. Missouri 17</strain>
        <tissue evidence="9">Seedling</tissue>
    </source>
</reference>
<keyword evidence="2" id="KW-0433">Leucine-rich repeat</keyword>
<gene>
    <name evidence="9" type="ORF">Zm00014a_021183</name>
</gene>
<dbReference type="AlphaFoldDB" id="A0A3L6G498"/>
<dbReference type="ExpressionAtlas" id="A0A3L6G498">
    <property type="expression patterns" value="baseline and differential"/>
</dbReference>
<dbReference type="InterPro" id="IPR046956">
    <property type="entry name" value="RLP23-like"/>
</dbReference>
<evidence type="ECO:0000256" key="3">
    <source>
        <dbReference type="ARBA" id="ARBA00022692"/>
    </source>
</evidence>
<dbReference type="InterPro" id="IPR032675">
    <property type="entry name" value="LRR_dom_sf"/>
</dbReference>
<comment type="caution">
    <text evidence="9">The sequence shown here is derived from an EMBL/GenBank/DDBJ whole genome shotgun (WGS) entry which is preliminary data.</text>
</comment>
<dbReference type="PANTHER" id="PTHR48063">
    <property type="entry name" value="LRR RECEPTOR-LIKE KINASE"/>
    <property type="match status" value="1"/>
</dbReference>
<evidence type="ECO:0000313" key="10">
    <source>
        <dbReference type="Proteomes" id="UP000251960"/>
    </source>
</evidence>
<keyword evidence="8" id="KW-0325">Glycoprotein</keyword>
<evidence type="ECO:0000256" key="4">
    <source>
        <dbReference type="ARBA" id="ARBA00022729"/>
    </source>
</evidence>
<evidence type="ECO:0000256" key="2">
    <source>
        <dbReference type="ARBA" id="ARBA00022614"/>
    </source>
</evidence>
<comment type="subcellular location">
    <subcellularLocation>
        <location evidence="1">Membrane</location>
        <topology evidence="1">Single-pass type I membrane protein</topology>
    </subcellularLocation>
</comment>
<keyword evidence="4" id="KW-0732">Signal</keyword>